<feature type="transmembrane region" description="Helical" evidence="15">
    <location>
        <begin position="6"/>
        <end position="26"/>
    </location>
</feature>
<comment type="similarity">
    <text evidence="1 15 16">Belongs to the ATPase B chain family.</text>
</comment>
<name>A0A9E9LQ83_9BURK</name>
<evidence type="ECO:0000256" key="7">
    <source>
        <dbReference type="ARBA" id="ARBA00022989"/>
    </source>
</evidence>
<evidence type="ECO:0000256" key="13">
    <source>
        <dbReference type="ARBA" id="ARBA00026054"/>
    </source>
</evidence>
<evidence type="ECO:0000256" key="1">
    <source>
        <dbReference type="ARBA" id="ARBA00005513"/>
    </source>
</evidence>
<dbReference type="GO" id="GO:0046961">
    <property type="term" value="F:proton-transporting ATPase activity, rotational mechanism"/>
    <property type="evidence" value="ECO:0007669"/>
    <property type="project" value="TreeGrafter"/>
</dbReference>
<keyword evidence="3 15" id="KW-1003">Cell membrane</keyword>
<keyword evidence="20" id="KW-1185">Reference proteome</keyword>
<dbReference type="RefSeq" id="WP_269264695.1">
    <property type="nucleotide sequence ID" value="NZ_CP098247.1"/>
</dbReference>
<feature type="coiled-coil region" evidence="17">
    <location>
        <begin position="62"/>
        <end position="111"/>
    </location>
</feature>
<dbReference type="CDD" id="cd06503">
    <property type="entry name" value="ATP-synt_Fo_b"/>
    <property type="match status" value="1"/>
</dbReference>
<keyword evidence="17" id="KW-0175">Coiled coil</keyword>
<dbReference type="Proteomes" id="UP001164819">
    <property type="component" value="Chromosome"/>
</dbReference>
<evidence type="ECO:0000256" key="12">
    <source>
        <dbReference type="ARBA" id="ARBA00025614"/>
    </source>
</evidence>
<accession>A0A9E9LQ83</accession>
<dbReference type="InterPro" id="IPR050059">
    <property type="entry name" value="ATP_synthase_B_chain"/>
</dbReference>
<keyword evidence="5 15" id="KW-0812">Transmembrane</keyword>
<evidence type="ECO:0000313" key="19">
    <source>
        <dbReference type="EMBL" id="WAV97226.1"/>
    </source>
</evidence>
<dbReference type="PANTHER" id="PTHR33445:SF1">
    <property type="entry name" value="ATP SYNTHASE SUBUNIT B"/>
    <property type="match status" value="1"/>
</dbReference>
<reference evidence="19" key="1">
    <citation type="journal article" date="2022" name="Front. Microbiol.">
        <title>New perspectives on an old grouping: The genomic and phenotypic variability of Oxalobacter formigenes and the implications for calcium oxalate stone prevention.</title>
        <authorList>
            <person name="Chmiel J.A."/>
            <person name="Carr C."/>
            <person name="Stuivenberg G.A."/>
            <person name="Venema R."/>
            <person name="Chanyi R.M."/>
            <person name="Al K.F."/>
            <person name="Giguere D."/>
            <person name="Say H."/>
            <person name="Akouris P.P."/>
            <person name="Dominguez Romero S.A."/>
            <person name="Kwong A."/>
            <person name="Tai V."/>
            <person name="Koval S.F."/>
            <person name="Razvi H."/>
            <person name="Bjazevic J."/>
            <person name="Burton J.P."/>
        </authorList>
    </citation>
    <scope>NUCLEOTIDE SEQUENCE</scope>
    <source>
        <strain evidence="19">HOxNP-1</strain>
    </source>
</reference>
<evidence type="ECO:0000256" key="17">
    <source>
        <dbReference type="SAM" id="Coils"/>
    </source>
</evidence>
<dbReference type="GO" id="GO:0005886">
    <property type="term" value="C:plasma membrane"/>
    <property type="evidence" value="ECO:0007669"/>
    <property type="project" value="UniProtKB-SubCell"/>
</dbReference>
<dbReference type="AlphaFoldDB" id="A0A9E9LQ83"/>
<dbReference type="GO" id="GO:0046933">
    <property type="term" value="F:proton-transporting ATP synthase activity, rotational mechanism"/>
    <property type="evidence" value="ECO:0007669"/>
    <property type="project" value="UniProtKB-UniRule"/>
</dbReference>
<dbReference type="InterPro" id="IPR005864">
    <property type="entry name" value="ATP_synth_F0_bsu_bac"/>
</dbReference>
<dbReference type="GO" id="GO:0012505">
    <property type="term" value="C:endomembrane system"/>
    <property type="evidence" value="ECO:0007669"/>
    <property type="project" value="UniProtKB-SubCell"/>
</dbReference>
<dbReference type="NCBIfam" id="NF004411">
    <property type="entry name" value="PRK05759.1-2"/>
    <property type="match status" value="1"/>
</dbReference>
<evidence type="ECO:0000256" key="10">
    <source>
        <dbReference type="ARBA" id="ARBA00023310"/>
    </source>
</evidence>
<proteinExistence type="inferred from homology"/>
<dbReference type="GO" id="GO:0045259">
    <property type="term" value="C:proton-transporting ATP synthase complex"/>
    <property type="evidence" value="ECO:0007669"/>
    <property type="project" value="UniProtKB-KW"/>
</dbReference>
<evidence type="ECO:0000256" key="9">
    <source>
        <dbReference type="ARBA" id="ARBA00023136"/>
    </source>
</evidence>
<evidence type="ECO:0000256" key="8">
    <source>
        <dbReference type="ARBA" id="ARBA00023065"/>
    </source>
</evidence>
<keyword evidence="10 15" id="KW-0066">ATP synthesis</keyword>
<comment type="function">
    <text evidence="11 15">F(1)F(0) ATP synthase produces ATP from ADP in the presence of a proton or sodium gradient. F-type ATPases consist of two structural domains, F(1) containing the extramembraneous catalytic core and F(0) containing the membrane proton channel, linked together by a central stalk and a peripheral stalk. During catalysis, ATP synthesis in the catalytic domain of F(1) is coupled via a rotary mechanism of the central stalk subunits to proton translocation.</text>
</comment>
<evidence type="ECO:0000256" key="15">
    <source>
        <dbReference type="HAMAP-Rule" id="MF_01398"/>
    </source>
</evidence>
<evidence type="ECO:0000313" key="20">
    <source>
        <dbReference type="Proteomes" id="UP001164794"/>
    </source>
</evidence>
<dbReference type="Pfam" id="PF00430">
    <property type="entry name" value="ATP-synt_B"/>
    <property type="match status" value="1"/>
</dbReference>
<evidence type="ECO:0000256" key="2">
    <source>
        <dbReference type="ARBA" id="ARBA00022448"/>
    </source>
</evidence>
<organism evidence="18">
    <name type="scientific">Oxalobacter aliiformigenes</name>
    <dbReference type="NCBI Taxonomy" id="2946593"/>
    <lineage>
        <taxon>Bacteria</taxon>
        <taxon>Pseudomonadati</taxon>
        <taxon>Pseudomonadota</taxon>
        <taxon>Betaproteobacteria</taxon>
        <taxon>Burkholderiales</taxon>
        <taxon>Oxalobacteraceae</taxon>
        <taxon>Oxalobacter</taxon>
    </lineage>
</organism>
<gene>
    <name evidence="15" type="primary">atpF</name>
    <name evidence="19" type="ORF">NB645_00210</name>
    <name evidence="18" type="ORF">NB646_01395</name>
</gene>
<dbReference type="InterPro" id="IPR002146">
    <property type="entry name" value="ATP_synth_b/b'su_bac/chlpt"/>
</dbReference>
<comment type="subunit">
    <text evidence="15">F-type ATPases have 2 components, F(1) - the catalytic core - and F(0) - the membrane proton channel. F(1) has five subunits: alpha(3), beta(3), gamma(1), delta(1), epsilon(1). F(0) has three main subunits: a(1), b(2) and c(10-14). The alpha and beta chains form an alternating ring which encloses part of the gamma chain. F(1) is attached to F(0) by a central stalk formed by the gamma and epsilon chains, while a peripheral stalk is formed by the delta and b chains.</text>
</comment>
<dbReference type="InterPro" id="IPR028987">
    <property type="entry name" value="ATP_synth_B-like_membr_sf"/>
</dbReference>
<comment type="subcellular location">
    <subcellularLocation>
        <location evidence="15">Cell membrane</location>
        <topology evidence="15">Single-pass membrane protein</topology>
    </subcellularLocation>
    <subcellularLocation>
        <location evidence="14">Endomembrane system</location>
        <topology evidence="14">Single-pass membrane protein</topology>
    </subcellularLocation>
</comment>
<evidence type="ECO:0000256" key="16">
    <source>
        <dbReference type="RuleBase" id="RU003848"/>
    </source>
</evidence>
<protein>
    <recommendedName>
        <fullName evidence="15">ATP synthase subunit b</fullName>
    </recommendedName>
    <alternativeName>
        <fullName evidence="15">ATP synthase F(0) sector subunit b</fullName>
    </alternativeName>
    <alternativeName>
        <fullName evidence="15">ATPase subunit I</fullName>
    </alternativeName>
    <alternativeName>
        <fullName evidence="15">F-type ATPase subunit b</fullName>
        <shortName evidence="15">F-ATPase subunit b</shortName>
    </alternativeName>
</protein>
<reference evidence="18" key="2">
    <citation type="journal article" date="2022" name="Front. Microbiol.">
        <title>New perspectives on an old grouping: The genomic and phenotypic variability of Oxalobacter formigenes and the implications for calcium oxalate stone prevention.</title>
        <authorList>
            <person name="Chmiel J.A."/>
            <person name="Carr C."/>
            <person name="Stuivenberg G.A."/>
            <person name="Venema R."/>
            <person name="Chanyi R.M."/>
            <person name="Al K.F."/>
            <person name="Giguere D."/>
            <person name="Say H."/>
            <person name="Akouris P.P."/>
            <person name="Dominguez Romero S.A."/>
            <person name="Kwong A."/>
            <person name="Tai V."/>
            <person name="Koval S.F."/>
            <person name="Razvi H."/>
            <person name="Bjazevic J."/>
            <person name="Burton J.P."/>
        </authorList>
    </citation>
    <scope>NUCLEOTIDE SEQUENCE</scope>
    <source>
        <strain evidence="18">OxK</strain>
    </source>
</reference>
<dbReference type="Gene3D" id="6.10.250.1580">
    <property type="match status" value="1"/>
</dbReference>
<evidence type="ECO:0000256" key="3">
    <source>
        <dbReference type="ARBA" id="ARBA00022475"/>
    </source>
</evidence>
<keyword evidence="9 15" id="KW-0472">Membrane</keyword>
<dbReference type="HAMAP" id="MF_01398">
    <property type="entry name" value="ATP_synth_b_bprime"/>
    <property type="match status" value="1"/>
</dbReference>
<evidence type="ECO:0000256" key="4">
    <source>
        <dbReference type="ARBA" id="ARBA00022547"/>
    </source>
</evidence>
<evidence type="ECO:0000256" key="11">
    <source>
        <dbReference type="ARBA" id="ARBA00025198"/>
    </source>
</evidence>
<sequence>MNLNATLFVQIVVFLVFAIFTAKVVWPPLVKVLDERSQRIADSLAAAEKSKQEVASVEQHVQAEIKKAREEGQKRIAEAEQRAQIVAAEIKQNAEQQASKIIQQAKIEAQQEVLRAKEELRADVAALAMKGAEQILKREINSATYADLLKQISNEL</sequence>
<evidence type="ECO:0000256" key="6">
    <source>
        <dbReference type="ARBA" id="ARBA00022781"/>
    </source>
</evidence>
<keyword evidence="6 15" id="KW-0375">Hydrogen ion transport</keyword>
<comment type="subunit">
    <text evidence="13">F-type ATPases have 2 components, F(1) - the catalytic core - and F(0) - the membrane proton channel. F(1) has five subunits: alpha(3), beta(3), gamma(1), delta(1), epsilon(1). F(0) has four main subunits: a(1), b(2) and c(10-14). The alpha and beta chains form an alternating ring which encloses part of the gamma chain. F(1) is attached to F(0) by a central stalk formed by the gamma and epsilon chains, while a peripheral stalk is formed by the delta and b chains.</text>
</comment>
<dbReference type="EMBL" id="CP098248">
    <property type="protein sequence ID" value="WAV97226.1"/>
    <property type="molecule type" value="Genomic_DNA"/>
</dbReference>
<keyword evidence="4 15" id="KW-0138">CF(0)</keyword>
<evidence type="ECO:0000256" key="14">
    <source>
        <dbReference type="ARBA" id="ARBA00037847"/>
    </source>
</evidence>
<keyword evidence="8 15" id="KW-0406">Ion transport</keyword>
<keyword evidence="7 15" id="KW-1133">Transmembrane helix</keyword>
<dbReference type="Proteomes" id="UP001164794">
    <property type="component" value="Chromosome"/>
</dbReference>
<evidence type="ECO:0000313" key="18">
    <source>
        <dbReference type="EMBL" id="WAV91450.1"/>
    </source>
</evidence>
<dbReference type="EMBL" id="CP098251">
    <property type="protein sequence ID" value="WAV91450.1"/>
    <property type="molecule type" value="Genomic_DNA"/>
</dbReference>
<comment type="function">
    <text evidence="12">Component of the F(0) channel, it forms part of the peripheral stalk, linking F(1) to F(0). The b'-subunit is a diverged and duplicated form of b found in plants and photosynthetic bacteria.</text>
</comment>
<evidence type="ECO:0000256" key="5">
    <source>
        <dbReference type="ARBA" id="ARBA00022692"/>
    </source>
</evidence>
<dbReference type="SUPFAM" id="SSF81573">
    <property type="entry name" value="F1F0 ATP synthase subunit B, membrane domain"/>
    <property type="match status" value="1"/>
</dbReference>
<dbReference type="PANTHER" id="PTHR33445">
    <property type="entry name" value="ATP SYNTHASE SUBUNIT B', CHLOROPLASTIC"/>
    <property type="match status" value="1"/>
</dbReference>
<dbReference type="NCBIfam" id="TIGR01144">
    <property type="entry name" value="ATP_synt_b"/>
    <property type="match status" value="1"/>
</dbReference>
<keyword evidence="2 15" id="KW-0813">Transport</keyword>